<dbReference type="PANTHER" id="PTHR47027:SF20">
    <property type="entry name" value="REVERSE TRANSCRIPTASE-LIKE PROTEIN WITH RNA-DIRECTED DNA POLYMERASE DOMAIN"/>
    <property type="match status" value="1"/>
</dbReference>
<dbReference type="EMBL" id="CAJNOK010022296">
    <property type="protein sequence ID" value="CAF1345864.1"/>
    <property type="molecule type" value="Genomic_DNA"/>
</dbReference>
<organism evidence="2 5">
    <name type="scientific">Didymodactylos carnosus</name>
    <dbReference type="NCBI Taxonomy" id="1234261"/>
    <lineage>
        <taxon>Eukaryota</taxon>
        <taxon>Metazoa</taxon>
        <taxon>Spiralia</taxon>
        <taxon>Gnathifera</taxon>
        <taxon>Rotifera</taxon>
        <taxon>Eurotatoria</taxon>
        <taxon>Bdelloidea</taxon>
        <taxon>Philodinida</taxon>
        <taxon>Philodinidae</taxon>
        <taxon>Didymodactylos</taxon>
    </lineage>
</organism>
<reference evidence="2" key="1">
    <citation type="submission" date="2021-02" db="EMBL/GenBank/DDBJ databases">
        <authorList>
            <person name="Nowell W R."/>
        </authorList>
    </citation>
    <scope>NUCLEOTIDE SEQUENCE</scope>
</reference>
<dbReference type="EMBL" id="CAJNOQ010023022">
    <property type="protein sequence ID" value="CAF1509257.1"/>
    <property type="molecule type" value="Genomic_DNA"/>
</dbReference>
<sequence>MRRVIEEVGIIGVKLAYDSGDFFHSAQESFEDLSINVYADDLVAMCDNAADLESFVRAFEKVTQELSLTMSIKKTCIMSLKQLKEGAARKIIKDQEVDTSDIDIISRNQKIDIVEFAAYLGCFVCRNHFPEKEIETRITKASVAFNMLRNVIWYRKTVAVEAKLSIFRSCIIPVLLYGSEVWSITLAREKRLNTLYMACLRTIIGVNLGDRMSNEKLLTFTGQPRLENIMRRNRLR</sequence>
<evidence type="ECO:0000313" key="4">
    <source>
        <dbReference type="EMBL" id="CAF4370158.1"/>
    </source>
</evidence>
<evidence type="ECO:0000313" key="2">
    <source>
        <dbReference type="EMBL" id="CAF1509257.1"/>
    </source>
</evidence>
<comment type="caution">
    <text evidence="2">The sequence shown here is derived from an EMBL/GenBank/DDBJ whole genome shotgun (WGS) entry which is preliminary data.</text>
</comment>
<gene>
    <name evidence="2" type="ORF">GPM918_LOCUS37036</name>
    <name evidence="1" type="ORF">OVA965_LOCUS30561</name>
    <name evidence="4" type="ORF">SRO942_LOCUS37794</name>
    <name evidence="3" type="ORF">TMI583_LOCUS31368</name>
</gene>
<dbReference type="AlphaFoldDB" id="A0A815TPB0"/>
<evidence type="ECO:0008006" key="6">
    <source>
        <dbReference type="Google" id="ProtNLM"/>
    </source>
</evidence>
<name>A0A815TPB0_9BILA</name>
<evidence type="ECO:0000313" key="1">
    <source>
        <dbReference type="EMBL" id="CAF1345864.1"/>
    </source>
</evidence>
<evidence type="ECO:0000313" key="5">
    <source>
        <dbReference type="Proteomes" id="UP000663829"/>
    </source>
</evidence>
<dbReference type="EMBL" id="CAJOBC010088559">
    <property type="protein sequence ID" value="CAF4370158.1"/>
    <property type="molecule type" value="Genomic_DNA"/>
</dbReference>
<accession>A0A815TPB0</accession>
<dbReference type="Proteomes" id="UP000677228">
    <property type="component" value="Unassembled WGS sequence"/>
</dbReference>
<dbReference type="Proteomes" id="UP000682733">
    <property type="component" value="Unassembled WGS sequence"/>
</dbReference>
<evidence type="ECO:0000313" key="3">
    <source>
        <dbReference type="EMBL" id="CAF4156818.1"/>
    </source>
</evidence>
<proteinExistence type="predicted"/>
<dbReference type="EMBL" id="CAJOBA010043930">
    <property type="protein sequence ID" value="CAF4156818.1"/>
    <property type="molecule type" value="Genomic_DNA"/>
</dbReference>
<dbReference type="OrthoDB" id="407509at2759"/>
<dbReference type="Proteomes" id="UP000681722">
    <property type="component" value="Unassembled WGS sequence"/>
</dbReference>
<keyword evidence="5" id="KW-1185">Reference proteome</keyword>
<protein>
    <recommendedName>
        <fullName evidence="6">Reverse transcriptase domain-containing protein</fullName>
    </recommendedName>
</protein>
<dbReference type="PANTHER" id="PTHR47027">
    <property type="entry name" value="REVERSE TRANSCRIPTASE DOMAIN-CONTAINING PROTEIN"/>
    <property type="match status" value="1"/>
</dbReference>
<dbReference type="Proteomes" id="UP000663829">
    <property type="component" value="Unassembled WGS sequence"/>
</dbReference>